<evidence type="ECO:0000256" key="3">
    <source>
        <dbReference type="RuleBase" id="RU362073"/>
    </source>
</evidence>
<evidence type="ECO:0000259" key="6">
    <source>
        <dbReference type="Pfam" id="PF00700"/>
    </source>
</evidence>
<dbReference type="Gene3D" id="6.10.10.10">
    <property type="entry name" value="Flagellar export chaperone, C-terminal domain"/>
    <property type="match status" value="1"/>
</dbReference>
<dbReference type="Pfam" id="PF00669">
    <property type="entry name" value="Flagellin_N"/>
    <property type="match status" value="1"/>
</dbReference>
<dbReference type="RefSeq" id="WP_261501861.1">
    <property type="nucleotide sequence ID" value="NZ_JAODYH010000010.1"/>
</dbReference>
<keyword evidence="7" id="KW-0966">Cell projection</keyword>
<feature type="coiled-coil region" evidence="4">
    <location>
        <begin position="102"/>
        <end position="129"/>
    </location>
</feature>
<accession>A0ABT2PQ77</accession>
<keyword evidence="3" id="KW-0964">Secreted</keyword>
<keyword evidence="7" id="KW-0969">Cilium</keyword>
<feature type="domain" description="Flagellin N-terminal" evidence="5">
    <location>
        <begin position="5"/>
        <end position="143"/>
    </location>
</feature>
<evidence type="ECO:0000259" key="5">
    <source>
        <dbReference type="Pfam" id="PF00669"/>
    </source>
</evidence>
<sequence>MAAIINTNLQSLNAQRNLSSSQSSLATSMQRLSSGMRINSAKDDAAGLAISERMSTQVRGLTVAARNANDGISLAQTAEGALGSVGNNLQRIRELAVQARNATNSSEDRAALNAEVQQLKAEVTRISQQTSFNGTKLLDGSFTDMAFQVGANAGQTIDIKSIANANVEALGTWDSVPVPSKLMGASVVGGATPVVVPGTSTFALAAPTPAAGPTSTYPAVTVAVNGTNVAIGPISNATDSGARTAFLAALQAAMPTDVTLSLNGSGNIVASNGTTTNVSIVPTGAPMDAASLTAVAGQNVSTGGMAAAALTVNGVTFSLPVEASASNRVNDLVSQINGATYVAPNSKVTASIVNGGLVLTAADGNISVAGAAPTAAADKLLEATGLTAGNTIAGDTNFIQSSRTFESAQKGVQGFENLTVLDAESADNAILAMDAALTAVNGARANLGAVQSRFETTISNLSVTTENLSSARSRIMDADFAMETANLSRSQILQQAGTAMVAQANQLPQQVLKLLQG</sequence>
<protein>
    <recommendedName>
        <fullName evidence="3">Flagellin</fullName>
    </recommendedName>
</protein>
<dbReference type="PANTHER" id="PTHR42792">
    <property type="entry name" value="FLAGELLIN"/>
    <property type="match status" value="1"/>
</dbReference>
<reference evidence="7 8" key="1">
    <citation type="submission" date="2022-09" db="EMBL/GenBank/DDBJ databases">
        <title>Draft genome of isolate Be4.</title>
        <authorList>
            <person name="Sanchez-Castro I."/>
            <person name="Martinez-Rodriguez P."/>
            <person name="Descostes M."/>
            <person name="Merroun M."/>
        </authorList>
    </citation>
    <scope>NUCLEOTIDE SEQUENCE [LARGE SCALE GENOMIC DNA]</scope>
    <source>
        <strain evidence="7 8">Be4</strain>
    </source>
</reference>
<evidence type="ECO:0000313" key="7">
    <source>
        <dbReference type="EMBL" id="MCT9812619.1"/>
    </source>
</evidence>
<keyword evidence="7" id="KW-0282">Flagellum</keyword>
<keyword evidence="4" id="KW-0175">Coiled coil</keyword>
<comment type="similarity">
    <text evidence="1 3">Belongs to the bacterial flagellin family.</text>
</comment>
<dbReference type="SUPFAM" id="SSF64518">
    <property type="entry name" value="Phase 1 flagellin"/>
    <property type="match status" value="1"/>
</dbReference>
<evidence type="ECO:0000256" key="4">
    <source>
        <dbReference type="SAM" id="Coils"/>
    </source>
</evidence>
<dbReference type="InterPro" id="IPR001492">
    <property type="entry name" value="Flagellin"/>
</dbReference>
<dbReference type="PANTHER" id="PTHR42792:SF2">
    <property type="entry name" value="FLAGELLIN"/>
    <property type="match status" value="1"/>
</dbReference>
<dbReference type="InterPro" id="IPR001029">
    <property type="entry name" value="Flagellin_N"/>
</dbReference>
<dbReference type="Gene3D" id="6.10.280.190">
    <property type="match status" value="1"/>
</dbReference>
<dbReference type="InterPro" id="IPR042187">
    <property type="entry name" value="Flagellin_C_sub2"/>
</dbReference>
<comment type="caution">
    <text evidence="7">The sequence shown here is derived from an EMBL/GenBank/DDBJ whole genome shotgun (WGS) entry which is preliminary data.</text>
</comment>
<name>A0ABT2PQ77_9BURK</name>
<dbReference type="Gene3D" id="2.30.220.10">
    <property type="entry name" value="f41 fragment of flagellin, C-terminal domain"/>
    <property type="match status" value="1"/>
</dbReference>
<keyword evidence="8" id="KW-1185">Reference proteome</keyword>
<dbReference type="Pfam" id="PF00700">
    <property type="entry name" value="Flagellin_C"/>
    <property type="match status" value="1"/>
</dbReference>
<dbReference type="Gene3D" id="1.20.1330.10">
    <property type="entry name" value="f41 fragment of flagellin, N-terminal domain"/>
    <property type="match status" value="1"/>
</dbReference>
<dbReference type="Gene3D" id="2.170.280.10">
    <property type="entry name" value="f41 fragment of flagellin, middle domain"/>
    <property type="match status" value="1"/>
</dbReference>
<dbReference type="InterPro" id="IPR046358">
    <property type="entry name" value="Flagellin_C"/>
</dbReference>
<dbReference type="EMBL" id="JAODYH010000010">
    <property type="protein sequence ID" value="MCT9812619.1"/>
    <property type="molecule type" value="Genomic_DNA"/>
</dbReference>
<proteinExistence type="inferred from homology"/>
<comment type="subcellular location">
    <subcellularLocation>
        <location evidence="3">Secreted</location>
    </subcellularLocation>
    <subcellularLocation>
        <location evidence="3">Bacterial flagellum</location>
    </subcellularLocation>
</comment>
<dbReference type="Proteomes" id="UP001525968">
    <property type="component" value="Unassembled WGS sequence"/>
</dbReference>
<evidence type="ECO:0000313" key="8">
    <source>
        <dbReference type="Proteomes" id="UP001525968"/>
    </source>
</evidence>
<dbReference type="PRINTS" id="PR00207">
    <property type="entry name" value="FLAGELLIN"/>
</dbReference>
<evidence type="ECO:0000256" key="2">
    <source>
        <dbReference type="ARBA" id="ARBA00023143"/>
    </source>
</evidence>
<keyword evidence="2 3" id="KW-0975">Bacterial flagellum</keyword>
<gene>
    <name evidence="7" type="ORF">N0K08_18465</name>
</gene>
<evidence type="ECO:0000256" key="1">
    <source>
        <dbReference type="ARBA" id="ARBA00005709"/>
    </source>
</evidence>
<comment type="function">
    <text evidence="3">Flagellin is the subunit protein which polymerizes to form the filaments of bacterial flagella.</text>
</comment>
<organism evidence="7 8">
    <name type="scientific">Acidovorax bellezanensis</name>
    <dbReference type="NCBI Taxonomy" id="2976702"/>
    <lineage>
        <taxon>Bacteria</taxon>
        <taxon>Pseudomonadati</taxon>
        <taxon>Pseudomonadota</taxon>
        <taxon>Betaproteobacteria</taxon>
        <taxon>Burkholderiales</taxon>
        <taxon>Comamonadaceae</taxon>
        <taxon>Acidovorax</taxon>
    </lineage>
</organism>
<feature type="domain" description="Flagellin C-terminal" evidence="6">
    <location>
        <begin position="432"/>
        <end position="515"/>
    </location>
</feature>